<keyword evidence="2" id="KW-1185">Reference proteome</keyword>
<organism evidence="1 2">
    <name type="scientific">Gordonia soli NBRC 108243</name>
    <dbReference type="NCBI Taxonomy" id="1223545"/>
    <lineage>
        <taxon>Bacteria</taxon>
        <taxon>Bacillati</taxon>
        <taxon>Actinomycetota</taxon>
        <taxon>Actinomycetes</taxon>
        <taxon>Mycobacteriales</taxon>
        <taxon>Gordoniaceae</taxon>
        <taxon>Gordonia</taxon>
    </lineage>
</organism>
<protein>
    <submittedName>
        <fullName evidence="1">Uncharacterized protein</fullName>
    </submittedName>
</protein>
<name>M0QR41_9ACTN</name>
<evidence type="ECO:0000313" key="1">
    <source>
        <dbReference type="EMBL" id="GAC71078.1"/>
    </source>
</evidence>
<reference evidence="1 2" key="1">
    <citation type="submission" date="2013-01" db="EMBL/GenBank/DDBJ databases">
        <title>Whole genome shotgun sequence of Gordonia soli NBRC 108243.</title>
        <authorList>
            <person name="Isaki-Nakamura S."/>
            <person name="Hosoyama A."/>
            <person name="Tsuchikane K."/>
            <person name="Ando Y."/>
            <person name="Baba S."/>
            <person name="Ohji S."/>
            <person name="Hamada M."/>
            <person name="Tamura T."/>
            <person name="Yamazoe A."/>
            <person name="Yamazaki S."/>
            <person name="Fujita N."/>
        </authorList>
    </citation>
    <scope>NUCLEOTIDE SEQUENCE [LARGE SCALE GENOMIC DNA]</scope>
    <source>
        <strain evidence="1 2">NBRC 108243</strain>
    </source>
</reference>
<gene>
    <name evidence="1" type="ORF">GS4_51_00160</name>
</gene>
<sequence>MAVSYATVRYEDLNGNGYPKVSTATGEVLEGHPTVVVIEDEHGTTRVPWANVIDIYESRNQ</sequence>
<dbReference type="STRING" id="1223545.GS4_51_00160"/>
<proteinExistence type="predicted"/>
<comment type="caution">
    <text evidence="1">The sequence shown here is derived from an EMBL/GenBank/DDBJ whole genome shotgun (WGS) entry which is preliminary data.</text>
</comment>
<dbReference type="Proteomes" id="UP000011666">
    <property type="component" value="Unassembled WGS sequence"/>
</dbReference>
<dbReference type="EMBL" id="BANX01000051">
    <property type="protein sequence ID" value="GAC71078.1"/>
    <property type="molecule type" value="Genomic_DNA"/>
</dbReference>
<dbReference type="AlphaFoldDB" id="M0QR41"/>
<evidence type="ECO:0000313" key="2">
    <source>
        <dbReference type="Proteomes" id="UP000011666"/>
    </source>
</evidence>
<dbReference type="RefSeq" id="WP_007625770.1">
    <property type="nucleotide sequence ID" value="NZ_BANX01000051.1"/>
</dbReference>
<accession>M0QR41</accession>